<dbReference type="PANTHER" id="PTHR43877:SF2">
    <property type="entry name" value="AMINOALKYLPHOSPHONATE N-ACETYLTRANSFERASE-RELATED"/>
    <property type="match status" value="1"/>
</dbReference>
<evidence type="ECO:0000313" key="4">
    <source>
        <dbReference type="EMBL" id="AKH21837.1"/>
    </source>
</evidence>
<dbReference type="InterPro" id="IPR050832">
    <property type="entry name" value="Bact_Acetyltransf"/>
</dbReference>
<dbReference type="InterPro" id="IPR000182">
    <property type="entry name" value="GNAT_dom"/>
</dbReference>
<feature type="domain" description="N-acetyltransferase" evidence="3">
    <location>
        <begin position="2"/>
        <end position="161"/>
    </location>
</feature>
<dbReference type="Pfam" id="PF00583">
    <property type="entry name" value="Acetyltransf_1"/>
    <property type="match status" value="1"/>
</dbReference>
<dbReference type="PROSITE" id="PS51186">
    <property type="entry name" value="GNAT"/>
    <property type="match status" value="1"/>
</dbReference>
<dbReference type="OrthoDB" id="6182349at2"/>
<dbReference type="SUPFAM" id="SSF55729">
    <property type="entry name" value="Acyl-CoA N-acyltransferases (Nat)"/>
    <property type="match status" value="1"/>
</dbReference>
<dbReference type="InterPro" id="IPR016181">
    <property type="entry name" value="Acyl_CoA_acyltransferase"/>
</dbReference>
<accession>A0A0F7K1T7</accession>
<dbReference type="GO" id="GO:0016747">
    <property type="term" value="F:acyltransferase activity, transferring groups other than amino-acyl groups"/>
    <property type="evidence" value="ECO:0007669"/>
    <property type="project" value="InterPro"/>
</dbReference>
<dbReference type="AlphaFoldDB" id="A0A0F7K1T7"/>
<reference evidence="4 5" key="1">
    <citation type="journal article" date="2015" name="Genome Announc.">
        <title>Complete Genome Sequence of Sedimenticola thiotaurini Strain SIP-G1, a Polyphosphate- and Polyhydroxyalkanoate-Accumulating Sulfur-Oxidizing Gammaproteobacterium Isolated from Salt Marsh Sediments.</title>
        <authorList>
            <person name="Flood B.E."/>
            <person name="Jones D.S."/>
            <person name="Bailey J.V."/>
        </authorList>
    </citation>
    <scope>NUCLEOTIDE SEQUENCE [LARGE SCALE GENOMIC DNA]</scope>
    <source>
        <strain evidence="4 5">SIP-G1</strain>
    </source>
</reference>
<dbReference type="CDD" id="cd04301">
    <property type="entry name" value="NAT_SF"/>
    <property type="match status" value="1"/>
</dbReference>
<dbReference type="RefSeq" id="WP_046860758.1">
    <property type="nucleotide sequence ID" value="NZ_CP011412.1"/>
</dbReference>
<evidence type="ECO:0000259" key="3">
    <source>
        <dbReference type="PROSITE" id="PS51186"/>
    </source>
</evidence>
<evidence type="ECO:0000313" key="5">
    <source>
        <dbReference type="Proteomes" id="UP000034410"/>
    </source>
</evidence>
<keyword evidence="5" id="KW-1185">Reference proteome</keyword>
<evidence type="ECO:0000256" key="1">
    <source>
        <dbReference type="ARBA" id="ARBA00022679"/>
    </source>
</evidence>
<dbReference type="Gene3D" id="3.40.630.30">
    <property type="match status" value="1"/>
</dbReference>
<name>A0A0F7K1T7_9GAMM</name>
<proteinExistence type="predicted"/>
<dbReference type="Proteomes" id="UP000034410">
    <property type="component" value="Chromosome"/>
</dbReference>
<dbReference type="EMBL" id="CP011412">
    <property type="protein sequence ID" value="AKH21837.1"/>
    <property type="molecule type" value="Genomic_DNA"/>
</dbReference>
<keyword evidence="2" id="KW-0012">Acyltransferase</keyword>
<gene>
    <name evidence="4" type="ORF">AAY24_17510</name>
</gene>
<dbReference type="KEGG" id="seds:AAY24_17510"/>
<dbReference type="InterPro" id="IPR016890">
    <property type="entry name" value="UCP028520"/>
</dbReference>
<dbReference type="PIRSF" id="PIRSF028520">
    <property type="entry name" value="UCP028520"/>
    <property type="match status" value="1"/>
</dbReference>
<dbReference type="PANTHER" id="PTHR43877">
    <property type="entry name" value="AMINOALKYLPHOSPHONATE N-ACETYLTRANSFERASE-RELATED-RELATED"/>
    <property type="match status" value="1"/>
</dbReference>
<sequence>MPELRDASADDFAVILELNDAEVQQTSPMDLERLEFLHRLSSFHQVALVDGRVAGFLLAMREGAAYPNDNYDWFRSRYRQFIYIDRIVVGAEFAGQRVGSTLYQALFARARTEGISMITCEYNLEPPNPASAAFHARFGFTEVGRQQVAGGSKLVSLQRLELAG</sequence>
<organism evidence="4 5">
    <name type="scientific">Sedimenticola thiotaurini</name>
    <dbReference type="NCBI Taxonomy" id="1543721"/>
    <lineage>
        <taxon>Bacteria</taxon>
        <taxon>Pseudomonadati</taxon>
        <taxon>Pseudomonadota</taxon>
        <taxon>Gammaproteobacteria</taxon>
        <taxon>Chromatiales</taxon>
        <taxon>Sedimenticolaceae</taxon>
        <taxon>Sedimenticola</taxon>
    </lineage>
</organism>
<evidence type="ECO:0000256" key="2">
    <source>
        <dbReference type="ARBA" id="ARBA00023315"/>
    </source>
</evidence>
<keyword evidence="1" id="KW-0808">Transferase</keyword>
<protein>
    <recommendedName>
        <fullName evidence="3">N-acetyltransferase domain-containing protein</fullName>
    </recommendedName>
</protein>